<keyword evidence="3" id="KW-0998">Cell outer membrane</keyword>
<dbReference type="EC" id="4.2.2.-" evidence="5"/>
<comment type="similarity">
    <text evidence="2">Belongs to the transglycosylase Slt family.</text>
</comment>
<comment type="caution">
    <text evidence="5">The sequence shown here is derived from an EMBL/GenBank/DDBJ whole genome shotgun (WGS) entry which is preliminary data.</text>
</comment>
<dbReference type="Pfam" id="PF01464">
    <property type="entry name" value="SLT"/>
    <property type="match status" value="1"/>
</dbReference>
<reference evidence="5 6" key="1">
    <citation type="journal article" date="2013" name="BMC Microbiol.">
        <title>Identification of the type II cytochrome c maturation pathway in anammox bacteria by comparative genomics.</title>
        <authorList>
            <person name="Ferousi C."/>
            <person name="Speth D.R."/>
            <person name="Reimann J."/>
            <person name="Op den Camp H.J."/>
            <person name="Allen J.W."/>
            <person name="Keltjens J.T."/>
            <person name="Jetten M.S."/>
        </authorList>
    </citation>
    <scope>NUCLEOTIDE SEQUENCE [LARGE SCALE GENOMIC DNA]</scope>
    <source>
        <strain evidence="5">RU1</strain>
    </source>
</reference>
<evidence type="ECO:0000256" key="1">
    <source>
        <dbReference type="ARBA" id="ARBA00004339"/>
    </source>
</evidence>
<dbReference type="InterPro" id="IPR008258">
    <property type="entry name" value="Transglycosylase_SLT_dom_1"/>
</dbReference>
<keyword evidence="5" id="KW-0456">Lyase</keyword>
<keyword evidence="6" id="KW-1185">Reference proteome</keyword>
<evidence type="ECO:0000256" key="3">
    <source>
        <dbReference type="ARBA" id="ARBA00023237"/>
    </source>
</evidence>
<dbReference type="InterPro" id="IPR001638">
    <property type="entry name" value="Solute-binding_3/MltF_N"/>
</dbReference>
<comment type="subcellular location">
    <subcellularLocation>
        <location evidence="1">Cell outer membrane</location>
        <topology evidence="1">Peripheral membrane protein</topology>
    </subcellularLocation>
</comment>
<gene>
    <name evidence="5" type="primary">mltF</name>
    <name evidence="5" type="ORF">BROFUL_03087</name>
</gene>
<evidence type="ECO:0000313" key="5">
    <source>
        <dbReference type="EMBL" id="KKO18241.1"/>
    </source>
</evidence>
<dbReference type="SMART" id="SM00062">
    <property type="entry name" value="PBPb"/>
    <property type="match status" value="1"/>
</dbReference>
<proteinExistence type="inferred from homology"/>
<dbReference type="Gene3D" id="3.40.190.10">
    <property type="entry name" value="Periplasmic binding protein-like II"/>
    <property type="match status" value="2"/>
</dbReference>
<dbReference type="SUPFAM" id="SSF53955">
    <property type="entry name" value="Lysozyme-like"/>
    <property type="match status" value="1"/>
</dbReference>
<sequence>MAGQLIRLLGCIGILALFALCTKAREATPNPSLDVAGRIMQPLTGDYDEMVGRRVIRVLVIFGKTSYFIDHGRQRGITYDAFHEFEKFVNEREKTKSRKIHIVFIPVSCDQLITGLTEGRGDIAAANLTITGGRLDLVDFSDPLVKDVRELVITGHGLPTLTSLDNLSGMKIFVRRSSSYYESLENLNASLKTAGRAGVVITTANENLEDEDLLEMVNSGLIPATVADSHLAEFWRQIFANLRVHENLVLRTGGSIAWAVRKNNPRLKEVLNEFVKGHKKGTTFGNILIKRYLKDTKYLRNVLSPTEIQRFNETAALIRKYADKYAFDWLLIGAQAYQESRLDQSLRSPAGAVGVMQIKPSTAEGHPIDVKHVERLENNINAGVKYLQHIRDQYFDDPGIDPFNRQIFAFAAYNAGPARIAGLRKKATAMGFDKNKWFKNVEIVAAKEIGQETVQYVGNILKYYVAYQRSIAQKELKEHAKAQIETP</sequence>
<protein>
    <submittedName>
        <fullName evidence="5">Membrane-bound lytic murein transglycosylase F</fullName>
        <ecNumber evidence="5">4.2.2.-</ecNumber>
    </submittedName>
</protein>
<dbReference type="Gene3D" id="1.10.530.10">
    <property type="match status" value="1"/>
</dbReference>
<dbReference type="Proteomes" id="UP000034954">
    <property type="component" value="Unassembled WGS sequence"/>
</dbReference>
<dbReference type="InterPro" id="IPR023346">
    <property type="entry name" value="Lysozyme-like_dom_sf"/>
</dbReference>
<dbReference type="PATRIC" id="fig|380242.3.peg.3813"/>
<keyword evidence="3" id="KW-0472">Membrane</keyword>
<dbReference type="SUPFAM" id="SSF53850">
    <property type="entry name" value="Periplasmic binding protein-like II"/>
    <property type="match status" value="1"/>
</dbReference>
<dbReference type="CDD" id="cd13403">
    <property type="entry name" value="MLTF-like"/>
    <property type="match status" value="1"/>
</dbReference>
<accession>A0A0M2UTD1</accession>
<feature type="domain" description="Solute-binding protein family 3/N-terminal" evidence="4">
    <location>
        <begin position="55"/>
        <end position="295"/>
    </location>
</feature>
<evidence type="ECO:0000313" key="6">
    <source>
        <dbReference type="Proteomes" id="UP000034954"/>
    </source>
</evidence>
<dbReference type="Pfam" id="PF00497">
    <property type="entry name" value="SBP_bac_3"/>
    <property type="match status" value="1"/>
</dbReference>
<organism evidence="5 6">
    <name type="scientific">Candidatus Brocadia fulgida</name>
    <dbReference type="NCBI Taxonomy" id="380242"/>
    <lineage>
        <taxon>Bacteria</taxon>
        <taxon>Pseudomonadati</taxon>
        <taxon>Planctomycetota</taxon>
        <taxon>Candidatus Brocadiia</taxon>
        <taxon>Candidatus Brocadiales</taxon>
        <taxon>Candidatus Brocadiaceae</taxon>
        <taxon>Candidatus Brocadia</taxon>
    </lineage>
</organism>
<dbReference type="GO" id="GO:0009279">
    <property type="term" value="C:cell outer membrane"/>
    <property type="evidence" value="ECO:0007669"/>
    <property type="project" value="UniProtKB-SubCell"/>
</dbReference>
<evidence type="ECO:0000259" key="4">
    <source>
        <dbReference type="SMART" id="SM00062"/>
    </source>
</evidence>
<dbReference type="EMBL" id="LAQJ01000285">
    <property type="protein sequence ID" value="KKO18241.1"/>
    <property type="molecule type" value="Genomic_DNA"/>
</dbReference>
<dbReference type="CDD" id="cd01009">
    <property type="entry name" value="PBP2_YfhD_N"/>
    <property type="match status" value="1"/>
</dbReference>
<dbReference type="GO" id="GO:0016829">
    <property type="term" value="F:lyase activity"/>
    <property type="evidence" value="ECO:0007669"/>
    <property type="project" value="UniProtKB-KW"/>
</dbReference>
<dbReference type="PANTHER" id="PTHR37423:SF2">
    <property type="entry name" value="MEMBRANE-BOUND LYTIC MUREIN TRANSGLYCOSYLASE C"/>
    <property type="match status" value="1"/>
</dbReference>
<name>A0A0M2UTD1_9BACT</name>
<dbReference type="PANTHER" id="PTHR37423">
    <property type="entry name" value="SOLUBLE LYTIC MUREIN TRANSGLYCOSYLASE-RELATED"/>
    <property type="match status" value="1"/>
</dbReference>
<dbReference type="AlphaFoldDB" id="A0A0M2UTD1"/>
<evidence type="ECO:0000256" key="2">
    <source>
        <dbReference type="ARBA" id="ARBA00007734"/>
    </source>
</evidence>